<dbReference type="PANTHER" id="PTHR46481:SF10">
    <property type="entry name" value="ZINC FINGER BED DOMAIN-CONTAINING PROTEIN 39"/>
    <property type="match status" value="1"/>
</dbReference>
<dbReference type="InterPro" id="IPR052035">
    <property type="entry name" value="ZnF_BED_domain_contain"/>
</dbReference>
<evidence type="ECO:0000256" key="1">
    <source>
        <dbReference type="ARBA" id="ARBA00004123"/>
    </source>
</evidence>
<comment type="caution">
    <text evidence="6">The sequence shown here is derived from an EMBL/GenBank/DDBJ whole genome shotgun (WGS) entry which is preliminary data.</text>
</comment>
<evidence type="ECO:0000256" key="4">
    <source>
        <dbReference type="ARBA" id="ARBA00022833"/>
    </source>
</evidence>
<dbReference type="SUPFAM" id="SSF53098">
    <property type="entry name" value="Ribonuclease H-like"/>
    <property type="match status" value="1"/>
</dbReference>
<organism evidence="6 7">
    <name type="scientific">Gigaspora margarita</name>
    <dbReference type="NCBI Taxonomy" id="4874"/>
    <lineage>
        <taxon>Eukaryota</taxon>
        <taxon>Fungi</taxon>
        <taxon>Fungi incertae sedis</taxon>
        <taxon>Mucoromycota</taxon>
        <taxon>Glomeromycotina</taxon>
        <taxon>Glomeromycetes</taxon>
        <taxon>Diversisporales</taxon>
        <taxon>Gigasporaceae</taxon>
        <taxon>Gigaspora</taxon>
    </lineage>
</organism>
<sequence>MRDCYARSLCAIVMRDCYARSLCTVTLPFTTVESESFRELVEIIRKLEGGANIVSALINICDEFGIINKILGINLDNAANNITFLEAFESGCTGIGGTFTKYQGHVRCIVHVINLALQDFLHCLRSEEPDQDEDDLHILNQVNTSQTPTIKKLRKLIAKLRSLPQRRRRLSEQCLYLHIQHREPILDSKTRWNSTLNMIERAISMSSAINRMISEIQEINELSLSIEEWDMLKEVSLPLKTFHDVSKILCGESYVTMPLAIPAYNLIIDDLEEKGLSSIINKAIDAALTKLKSYYVKCDNPIYAITTPLDPRLKKIYYE</sequence>
<evidence type="ECO:0000256" key="2">
    <source>
        <dbReference type="ARBA" id="ARBA00022723"/>
    </source>
</evidence>
<evidence type="ECO:0000256" key="5">
    <source>
        <dbReference type="ARBA" id="ARBA00023242"/>
    </source>
</evidence>
<accession>A0ABM8W3T7</accession>
<evidence type="ECO:0000313" key="7">
    <source>
        <dbReference type="Proteomes" id="UP000789901"/>
    </source>
</evidence>
<evidence type="ECO:0000313" key="6">
    <source>
        <dbReference type="EMBL" id="CAG8517820.1"/>
    </source>
</evidence>
<proteinExistence type="predicted"/>
<protein>
    <submittedName>
        <fullName evidence="6">27935_t:CDS:1</fullName>
    </submittedName>
</protein>
<evidence type="ECO:0000256" key="3">
    <source>
        <dbReference type="ARBA" id="ARBA00022771"/>
    </source>
</evidence>
<gene>
    <name evidence="6" type="ORF">GMARGA_LOCUS3002</name>
</gene>
<reference evidence="6 7" key="1">
    <citation type="submission" date="2021-06" db="EMBL/GenBank/DDBJ databases">
        <authorList>
            <person name="Kallberg Y."/>
            <person name="Tangrot J."/>
            <person name="Rosling A."/>
        </authorList>
    </citation>
    <scope>NUCLEOTIDE SEQUENCE [LARGE SCALE GENOMIC DNA]</scope>
    <source>
        <strain evidence="6 7">120-4 pot B 10/14</strain>
    </source>
</reference>
<comment type="subcellular location">
    <subcellularLocation>
        <location evidence="1">Nucleus</location>
    </subcellularLocation>
</comment>
<dbReference type="Proteomes" id="UP000789901">
    <property type="component" value="Unassembled WGS sequence"/>
</dbReference>
<keyword evidence="2" id="KW-0479">Metal-binding</keyword>
<name>A0ABM8W3T7_GIGMA</name>
<dbReference type="EMBL" id="CAJVQB010001027">
    <property type="protein sequence ID" value="CAG8517820.1"/>
    <property type="molecule type" value="Genomic_DNA"/>
</dbReference>
<keyword evidence="7" id="KW-1185">Reference proteome</keyword>
<keyword evidence="3" id="KW-0863">Zinc-finger</keyword>
<dbReference type="PANTHER" id="PTHR46481">
    <property type="entry name" value="ZINC FINGER BED DOMAIN-CONTAINING PROTEIN 4"/>
    <property type="match status" value="1"/>
</dbReference>
<dbReference type="InterPro" id="IPR012337">
    <property type="entry name" value="RNaseH-like_sf"/>
</dbReference>
<keyword evidence="4" id="KW-0862">Zinc</keyword>
<keyword evidence="5" id="KW-0539">Nucleus</keyword>